<protein>
    <submittedName>
        <fullName evidence="2">4-coumarate-- ligase-like 6</fullName>
    </submittedName>
</protein>
<dbReference type="GO" id="GO:0016874">
    <property type="term" value="F:ligase activity"/>
    <property type="evidence" value="ECO:0007669"/>
    <property type="project" value="UniProtKB-KW"/>
</dbReference>
<comment type="caution">
    <text evidence="2">The sequence shown here is derived from an EMBL/GenBank/DDBJ whole genome shotgun (WGS) entry which is preliminary data.</text>
</comment>
<organism evidence="2 3">
    <name type="scientific">Olea europaea subsp. europaea</name>
    <dbReference type="NCBI Taxonomy" id="158383"/>
    <lineage>
        <taxon>Eukaryota</taxon>
        <taxon>Viridiplantae</taxon>
        <taxon>Streptophyta</taxon>
        <taxon>Embryophyta</taxon>
        <taxon>Tracheophyta</taxon>
        <taxon>Spermatophyta</taxon>
        <taxon>Magnoliopsida</taxon>
        <taxon>eudicotyledons</taxon>
        <taxon>Gunneridae</taxon>
        <taxon>Pentapetalae</taxon>
        <taxon>asterids</taxon>
        <taxon>lamiids</taxon>
        <taxon>Lamiales</taxon>
        <taxon>Oleaceae</taxon>
        <taxon>Oleeae</taxon>
        <taxon>Olea</taxon>
    </lineage>
</organism>
<dbReference type="InterPro" id="IPR000873">
    <property type="entry name" value="AMP-dep_synth/lig_dom"/>
</dbReference>
<evidence type="ECO:0000259" key="1">
    <source>
        <dbReference type="Pfam" id="PF00501"/>
    </source>
</evidence>
<dbReference type="Gramene" id="OE9D002546T1">
    <property type="protein sequence ID" value="OE9D002546C1"/>
    <property type="gene ID" value="OE9D002546"/>
</dbReference>
<name>A0A8S0PGP2_OLEEU</name>
<dbReference type="AlphaFoldDB" id="A0A8S0PGP2"/>
<dbReference type="PROSITE" id="PS51257">
    <property type="entry name" value="PROKAR_LIPOPROTEIN"/>
    <property type="match status" value="1"/>
</dbReference>
<sequence length="81" mass="8895">MKKFNADEMVRTIDRYGCACQMITLLQGCGLTESTALGTRDYSTVKFHKYSFIGLLAPNAQAKVVDWVTSSFLPLGSVGEL</sequence>
<keyword evidence="3" id="KW-1185">Reference proteome</keyword>
<dbReference type="Gene3D" id="2.30.38.10">
    <property type="entry name" value="Luciferase, Domain 3"/>
    <property type="match status" value="1"/>
</dbReference>
<dbReference type="OrthoDB" id="10253869at2759"/>
<accession>A0A8S0PGP2</accession>
<dbReference type="Gene3D" id="3.40.50.980">
    <property type="match status" value="1"/>
</dbReference>
<keyword evidence="2" id="KW-0436">Ligase</keyword>
<evidence type="ECO:0000313" key="2">
    <source>
        <dbReference type="EMBL" id="CAA2945379.1"/>
    </source>
</evidence>
<feature type="non-terminal residue" evidence="2">
    <location>
        <position position="1"/>
    </location>
</feature>
<reference evidence="2 3" key="1">
    <citation type="submission" date="2019-12" db="EMBL/GenBank/DDBJ databases">
        <authorList>
            <person name="Alioto T."/>
            <person name="Alioto T."/>
            <person name="Gomez Garrido J."/>
        </authorList>
    </citation>
    <scope>NUCLEOTIDE SEQUENCE [LARGE SCALE GENOMIC DNA]</scope>
</reference>
<dbReference type="SUPFAM" id="SSF56801">
    <property type="entry name" value="Acetyl-CoA synthetase-like"/>
    <property type="match status" value="1"/>
</dbReference>
<gene>
    <name evidence="2" type="ORF">OLEA9_D002546</name>
</gene>
<dbReference type="Pfam" id="PF00501">
    <property type="entry name" value="AMP-binding"/>
    <property type="match status" value="1"/>
</dbReference>
<proteinExistence type="predicted"/>
<dbReference type="Proteomes" id="UP000594638">
    <property type="component" value="Unassembled WGS sequence"/>
</dbReference>
<feature type="domain" description="AMP-dependent synthetase/ligase" evidence="1">
    <location>
        <begin position="18"/>
        <end position="81"/>
    </location>
</feature>
<evidence type="ECO:0000313" key="3">
    <source>
        <dbReference type="Proteomes" id="UP000594638"/>
    </source>
</evidence>
<dbReference type="EMBL" id="CACTIH010000059">
    <property type="protein sequence ID" value="CAA2945379.1"/>
    <property type="molecule type" value="Genomic_DNA"/>
</dbReference>